<organism evidence="3 4">
    <name type="scientific">Fusibacter bizertensis</name>
    <dbReference type="NCBI Taxonomy" id="1488331"/>
    <lineage>
        <taxon>Bacteria</taxon>
        <taxon>Bacillati</taxon>
        <taxon>Bacillota</taxon>
        <taxon>Clostridia</taxon>
        <taxon>Eubacteriales</taxon>
        <taxon>Eubacteriales Family XII. Incertae Sedis</taxon>
        <taxon>Fusibacter</taxon>
    </lineage>
</organism>
<proteinExistence type="predicted"/>
<dbReference type="InterPro" id="IPR047629">
    <property type="entry name" value="IS1182_transpos"/>
</dbReference>
<feature type="domain" description="Transposase DDE" evidence="2">
    <location>
        <begin position="383"/>
        <end position="512"/>
    </location>
</feature>
<dbReference type="Proteomes" id="UP001158045">
    <property type="component" value="Unassembled WGS sequence"/>
</dbReference>
<keyword evidence="4" id="KW-1185">Reference proteome</keyword>
<dbReference type="InterPro" id="IPR008490">
    <property type="entry name" value="Transposase_InsH_N"/>
</dbReference>
<accession>A0ABT6NHQ4</accession>
<name>A0ABT6NHQ4_9FIRM</name>
<dbReference type="EMBL" id="JARYZI010000027">
    <property type="protein sequence ID" value="MDH8679946.1"/>
    <property type="molecule type" value="Genomic_DNA"/>
</dbReference>
<feature type="domain" description="Transposase InsH N-terminal" evidence="1">
    <location>
        <begin position="27"/>
        <end position="116"/>
    </location>
</feature>
<evidence type="ECO:0000313" key="4">
    <source>
        <dbReference type="Proteomes" id="UP001158045"/>
    </source>
</evidence>
<comment type="caution">
    <text evidence="3">The sequence shown here is derived from an EMBL/GenBank/DDBJ whole genome shotgun (WGS) entry which is preliminary data.</text>
</comment>
<dbReference type="Pfam" id="PF05598">
    <property type="entry name" value="DUF772"/>
    <property type="match status" value="1"/>
</dbReference>
<gene>
    <name evidence="3" type="ORF">QE109_17500</name>
</gene>
<evidence type="ECO:0000259" key="2">
    <source>
        <dbReference type="Pfam" id="PF13751"/>
    </source>
</evidence>
<reference evidence="3 4" key="1">
    <citation type="submission" date="2023-04" db="EMBL/GenBank/DDBJ databases">
        <title>Fusibacter bizertensis strain WBS, isolated from littoral bottom sediments of the Arctic seas - biochemical and genomic analysis.</title>
        <authorList>
            <person name="Brioukhanov A.L."/>
        </authorList>
    </citation>
    <scope>NUCLEOTIDE SEQUENCE [LARGE SCALE GENOMIC DNA]</scope>
    <source>
        <strain evidence="3 4">WBS</strain>
    </source>
</reference>
<evidence type="ECO:0000313" key="3">
    <source>
        <dbReference type="EMBL" id="MDH8679946.1"/>
    </source>
</evidence>
<evidence type="ECO:0000259" key="1">
    <source>
        <dbReference type="Pfam" id="PF05598"/>
    </source>
</evidence>
<dbReference type="PANTHER" id="PTHR33408">
    <property type="entry name" value="TRANSPOSASE"/>
    <property type="match status" value="1"/>
</dbReference>
<dbReference type="Pfam" id="PF13751">
    <property type="entry name" value="DDE_Tnp_1_6"/>
    <property type="match status" value="1"/>
</dbReference>
<dbReference type="InterPro" id="IPR025668">
    <property type="entry name" value="Tnp_DDE_dom"/>
</dbReference>
<dbReference type="NCBIfam" id="NF033551">
    <property type="entry name" value="transpos_IS1182"/>
    <property type="match status" value="1"/>
</dbReference>
<dbReference type="PANTHER" id="PTHR33408:SF2">
    <property type="entry name" value="TRANSPOSASE DDE DOMAIN-CONTAINING PROTEIN"/>
    <property type="match status" value="1"/>
</dbReference>
<protein>
    <submittedName>
        <fullName evidence="3">IS1182 family transposase</fullName>
    </submittedName>
</protein>
<sequence>MTNNLTHIDFTKKSHTMQLKMKFDVATYIPMDSKVRLVCNIIEEMNLDFLLRTYSVKGRKPVVDPVTMLKVLLFCYSEGICSCRKIEDFCTYDTRAHFLLDGCKPPDHTTINRFRKIIEDFSSDLLTQFVELLLEDGHVNLKNIYIDGTKIESVAGRYTFVWRKSVEKYQKKLKEQLIKELCLPENSTLDQVTQKVEQAFNLIRNICSSQNIVFVHGIGKRKTQQQRDYEHLEDTLTKLKRYEAHLRIMGERNSYSKTDHDATFMRMKEDHMLNGQLKPAYNIQFASSGAFIVGVMGSQKGNDLHTLKPFLEKMMTPYGEYLMNIVADAGYESTENYTYLNDKWLRSYIKPANYEIQRKKKYKEDIGKKESMTYLEDEDAYLCKNDKKLVRVKDRIRTYASGLKDTLKTYSCIECRGCPYNSQCIKSKKAEDGIKKTIQFSPEFEKYRNESYNNITTEEGIIQRMNRSIQAEGMFSKLKDGLKYDRFRHRGMKSVVSDITLMALGINLNKFHSKMKKNQFEVIEYKKVA</sequence>